<name>A0A088B2Z7_9HYPH</name>
<organism evidence="2">
    <name type="scientific">Methylobacterium oryzae CBMB20</name>
    <dbReference type="NCBI Taxonomy" id="693986"/>
    <lineage>
        <taxon>Bacteria</taxon>
        <taxon>Pseudomonadati</taxon>
        <taxon>Pseudomonadota</taxon>
        <taxon>Alphaproteobacteria</taxon>
        <taxon>Hyphomicrobiales</taxon>
        <taxon>Methylobacteriaceae</taxon>
        <taxon>Methylobacterium</taxon>
    </lineage>
</organism>
<protein>
    <submittedName>
        <fullName evidence="2">Protein of unassigned function</fullName>
    </submittedName>
</protein>
<feature type="compositionally biased region" description="Acidic residues" evidence="1">
    <location>
        <begin position="122"/>
        <end position="134"/>
    </location>
</feature>
<feature type="region of interest" description="Disordered" evidence="1">
    <location>
        <begin position="122"/>
        <end position="145"/>
    </location>
</feature>
<accession>A0A088B2Z7</accession>
<feature type="compositionally biased region" description="Polar residues" evidence="1">
    <location>
        <begin position="135"/>
        <end position="145"/>
    </location>
</feature>
<proteinExistence type="predicted"/>
<evidence type="ECO:0000313" key="2">
    <source>
        <dbReference type="EMBL" id="AGO88392.1"/>
    </source>
</evidence>
<reference evidence="2" key="1">
    <citation type="journal article" date="2014" name="PLoS ONE">
        <title>Genome Information of Methylobacterium oryzae, a Plant-Probiotic Methylotroph in the Phyllosphere.</title>
        <authorList>
            <person name="Kwak M.J."/>
            <person name="Jeong H."/>
            <person name="Madhaiyan M."/>
            <person name="Lee Y."/>
            <person name="Sa T.M."/>
            <person name="Oh T.K."/>
            <person name="Kim J.F."/>
        </authorList>
    </citation>
    <scope>NUCLEOTIDE SEQUENCE</scope>
    <source>
        <strain evidence="2">CBMB20</strain>
        <plasmid evidence="2">pMOC2</plasmid>
    </source>
</reference>
<evidence type="ECO:0000256" key="1">
    <source>
        <dbReference type="SAM" id="MobiDB-lite"/>
    </source>
</evidence>
<dbReference type="AlphaFoldDB" id="A0A088B2Z7"/>
<geneLocation type="plasmid" evidence="2">
    <name>pMOC2</name>
</geneLocation>
<dbReference type="EMBL" id="JX627581">
    <property type="protein sequence ID" value="AGO88392.1"/>
    <property type="molecule type" value="Genomic_DNA"/>
</dbReference>
<gene>
    <name evidence="2" type="ORF">MOC_2p0013</name>
</gene>
<keyword evidence="2" id="KW-0614">Plasmid</keyword>
<sequence length="145" mass="16105">MPLIICIIDELTKGAPAGLTYAELWCRSFDEMYVSLSKSKEMAFHSGFTGQRAERTWAEKIRRLDELGFISIKSGQAGPLSHALIYNPYHVIKKLYAEGHPGITNDRYNALMERAIEIGADDLDDEVDDHDEGDSTTATPATAKV</sequence>